<gene>
    <name evidence="2" type="ORF">J2S76_000555</name>
</gene>
<feature type="domain" description="Phage tail collar" evidence="1">
    <location>
        <begin position="7"/>
        <end position="63"/>
    </location>
</feature>
<dbReference type="RefSeq" id="WP_307057309.1">
    <property type="nucleotide sequence ID" value="NZ_JAUSUH010000001.1"/>
</dbReference>
<protein>
    <submittedName>
        <fullName evidence="2">Microcystin-dependent protein</fullName>
    </submittedName>
</protein>
<reference evidence="2 3" key="1">
    <citation type="submission" date="2023-07" db="EMBL/GenBank/DDBJ databases">
        <title>Genomic Encyclopedia of Type Strains, Phase IV (KMG-IV): sequencing the most valuable type-strain genomes for metagenomic binning, comparative biology and taxonomic classification.</title>
        <authorList>
            <person name="Goeker M."/>
        </authorList>
    </citation>
    <scope>NUCLEOTIDE SEQUENCE [LARGE SCALE GENOMIC DNA]</scope>
    <source>
        <strain evidence="2 3">DSM 1277</strain>
    </source>
</reference>
<dbReference type="Proteomes" id="UP001238467">
    <property type="component" value="Unassembled WGS sequence"/>
</dbReference>
<comment type="caution">
    <text evidence="2">The sequence shown here is derived from an EMBL/GenBank/DDBJ whole genome shotgun (WGS) entry which is preliminary data.</text>
</comment>
<dbReference type="SUPFAM" id="SSF88874">
    <property type="entry name" value="Receptor-binding domain of short tail fibre protein gp12"/>
    <property type="match status" value="1"/>
</dbReference>
<organism evidence="2 3">
    <name type="scientific">Ancylobacter vacuolatus</name>
    <dbReference type="NCBI Taxonomy" id="223389"/>
    <lineage>
        <taxon>Bacteria</taxon>
        <taxon>Pseudomonadati</taxon>
        <taxon>Pseudomonadota</taxon>
        <taxon>Alphaproteobacteria</taxon>
        <taxon>Hyphomicrobiales</taxon>
        <taxon>Xanthobacteraceae</taxon>
        <taxon>Ancylobacter</taxon>
    </lineage>
</organism>
<evidence type="ECO:0000259" key="1">
    <source>
        <dbReference type="Pfam" id="PF07484"/>
    </source>
</evidence>
<name>A0ABU0DCM0_9HYPH</name>
<dbReference type="InterPro" id="IPR037053">
    <property type="entry name" value="Phage_tail_collar_dom_sf"/>
</dbReference>
<accession>A0ABU0DCM0</accession>
<proteinExistence type="predicted"/>
<dbReference type="Pfam" id="PF07484">
    <property type="entry name" value="Collar"/>
    <property type="match status" value="1"/>
</dbReference>
<evidence type="ECO:0000313" key="3">
    <source>
        <dbReference type="Proteomes" id="UP001238467"/>
    </source>
</evidence>
<keyword evidence="3" id="KW-1185">Reference proteome</keyword>
<sequence>MSDSFVGEIRAFAHAKIPSGWLAANGALLQINQNQMLYALIGNRFGGDGVKDFKLPDLRGRVPIGYGFNSTLGLNYAVGATGGAETVTLTAATLPKHSHPFRACTMIGTQINKPGSHLAGVAKDNDSGKIRYLYAPCPAIPKVSLHADTITATGDGHPHENMQPFAAVTYCICSRGIWPQRD</sequence>
<dbReference type="InterPro" id="IPR011083">
    <property type="entry name" value="Phage_tail_collar_dom"/>
</dbReference>
<dbReference type="EMBL" id="JAUSUH010000001">
    <property type="protein sequence ID" value="MDQ0346154.1"/>
    <property type="molecule type" value="Genomic_DNA"/>
</dbReference>
<dbReference type="Gene3D" id="3.90.1340.10">
    <property type="entry name" value="Phage tail collar domain"/>
    <property type="match status" value="1"/>
</dbReference>
<evidence type="ECO:0000313" key="2">
    <source>
        <dbReference type="EMBL" id="MDQ0346154.1"/>
    </source>
</evidence>